<dbReference type="PANTHER" id="PTHR42912:SF80">
    <property type="entry name" value="METHYLTRANSFERASE DOMAIN-CONTAINING PROTEIN"/>
    <property type="match status" value="1"/>
</dbReference>
<evidence type="ECO:0000313" key="2">
    <source>
        <dbReference type="EMBL" id="SEL81717.1"/>
    </source>
</evidence>
<dbReference type="EMBL" id="FOBF01000007">
    <property type="protein sequence ID" value="SEL81717.1"/>
    <property type="molecule type" value="Genomic_DNA"/>
</dbReference>
<dbReference type="PANTHER" id="PTHR42912">
    <property type="entry name" value="METHYLTRANSFERASE"/>
    <property type="match status" value="1"/>
</dbReference>
<keyword evidence="2" id="KW-0808">Transferase</keyword>
<reference evidence="2 3" key="1">
    <citation type="submission" date="2016-10" db="EMBL/GenBank/DDBJ databases">
        <authorList>
            <person name="de Groot N.N."/>
        </authorList>
    </citation>
    <scope>NUCLEOTIDE SEQUENCE [LARGE SCALE GENOMIC DNA]</scope>
    <source>
        <strain evidence="2 3">DSM 43357</strain>
    </source>
</reference>
<sequence>MSIRAFHGYRAFMDKTGMESSGTGPGSITPDGSPVEFYLLLKPAGEAQLVAGVAPPGGSVLDLGSGVGRVTHALVEHGFSVVAVDESPEMLAHVRGAETVLARVQDLRLDRRFDAVMLASQLVNTPDDADRRGLLDTCARHVRPGGSVLIQWLPPERHDPGRVGRGRTEDGLTVTLERFEEIRPDVFDAAMRYTHGDRVWRQPFLSRRLTDEDLAAELKASGLRLDRFLTEDRAWVLAVPAA</sequence>
<dbReference type="GO" id="GO:0032259">
    <property type="term" value="P:methylation"/>
    <property type="evidence" value="ECO:0007669"/>
    <property type="project" value="UniProtKB-KW"/>
</dbReference>
<dbReference type="CDD" id="cd02440">
    <property type="entry name" value="AdoMet_MTases"/>
    <property type="match status" value="1"/>
</dbReference>
<name>A0A1H7TD07_9ACTN</name>
<dbReference type="InterPro" id="IPR050508">
    <property type="entry name" value="Methyltransf_Superfamily"/>
</dbReference>
<feature type="domain" description="Methyltransferase" evidence="1">
    <location>
        <begin position="60"/>
        <end position="146"/>
    </location>
</feature>
<gene>
    <name evidence="2" type="ORF">SAMN05660976_03411</name>
</gene>
<keyword evidence="3" id="KW-1185">Reference proteome</keyword>
<dbReference type="Proteomes" id="UP000198953">
    <property type="component" value="Unassembled WGS sequence"/>
</dbReference>
<proteinExistence type="predicted"/>
<dbReference type="InterPro" id="IPR041698">
    <property type="entry name" value="Methyltransf_25"/>
</dbReference>
<protein>
    <submittedName>
        <fullName evidence="2">Methyltransferase domain-containing protein</fullName>
    </submittedName>
</protein>
<dbReference type="SUPFAM" id="SSF53335">
    <property type="entry name" value="S-adenosyl-L-methionine-dependent methyltransferases"/>
    <property type="match status" value="1"/>
</dbReference>
<dbReference type="STRING" id="46177.SAMN05660976_03411"/>
<dbReference type="GO" id="GO:0008168">
    <property type="term" value="F:methyltransferase activity"/>
    <property type="evidence" value="ECO:0007669"/>
    <property type="project" value="UniProtKB-KW"/>
</dbReference>
<dbReference type="Gene3D" id="3.40.50.150">
    <property type="entry name" value="Vaccinia Virus protein VP39"/>
    <property type="match status" value="1"/>
</dbReference>
<evidence type="ECO:0000313" key="3">
    <source>
        <dbReference type="Proteomes" id="UP000198953"/>
    </source>
</evidence>
<evidence type="ECO:0000259" key="1">
    <source>
        <dbReference type="Pfam" id="PF13649"/>
    </source>
</evidence>
<dbReference type="AlphaFoldDB" id="A0A1H7TD07"/>
<dbReference type="Pfam" id="PF13649">
    <property type="entry name" value="Methyltransf_25"/>
    <property type="match status" value="1"/>
</dbReference>
<dbReference type="InterPro" id="IPR029063">
    <property type="entry name" value="SAM-dependent_MTases_sf"/>
</dbReference>
<accession>A0A1H7TD07</accession>
<keyword evidence="2" id="KW-0489">Methyltransferase</keyword>
<organism evidence="2 3">
    <name type="scientific">Nonomuraea pusilla</name>
    <dbReference type="NCBI Taxonomy" id="46177"/>
    <lineage>
        <taxon>Bacteria</taxon>
        <taxon>Bacillati</taxon>
        <taxon>Actinomycetota</taxon>
        <taxon>Actinomycetes</taxon>
        <taxon>Streptosporangiales</taxon>
        <taxon>Streptosporangiaceae</taxon>
        <taxon>Nonomuraea</taxon>
    </lineage>
</organism>